<dbReference type="PANTHER" id="PTHR42929:SF5">
    <property type="entry name" value="ABC TRANSPORTER PERMEASE PROTEIN"/>
    <property type="match status" value="1"/>
</dbReference>
<evidence type="ECO:0000256" key="5">
    <source>
        <dbReference type="ARBA" id="ARBA00022692"/>
    </source>
</evidence>
<proteinExistence type="inferred from homology"/>
<comment type="similarity">
    <text evidence="2">Belongs to the binding-protein-dependent transport system permease family. CysTW subfamily.</text>
</comment>
<feature type="transmembrane region" description="Helical" evidence="8">
    <location>
        <begin position="162"/>
        <end position="184"/>
    </location>
</feature>
<feature type="transmembrane region" description="Helical" evidence="8">
    <location>
        <begin position="214"/>
        <end position="235"/>
    </location>
</feature>
<name>A0A9E7ZZA7_9HYPH</name>
<accession>A0A9E7ZZA7</accession>
<feature type="transmembrane region" description="Helical" evidence="8">
    <location>
        <begin position="21"/>
        <end position="40"/>
    </location>
</feature>
<gene>
    <name evidence="10" type="ORF">NWE54_07865</name>
</gene>
<feature type="transmembrane region" description="Helical" evidence="8">
    <location>
        <begin position="264"/>
        <end position="287"/>
    </location>
</feature>
<dbReference type="GO" id="GO:0055085">
    <property type="term" value="P:transmembrane transport"/>
    <property type="evidence" value="ECO:0007669"/>
    <property type="project" value="InterPro"/>
</dbReference>
<sequence length="290" mass="31507">MSAIAAPLATHLPNRGLSRNALLAPLAGFYALFLLLPYGYMLWLSVMRYSASQFYEPVFTLENYAGVLTDSFYLSLFATTILLGIAVTLATLLMGYPLAMKIVGAAPRTKTLLMVLVLSPLLVNLVVRTYAWLVLLGDNGVINRFLLDLGLISSPLPINRNFVSAMLGLIHISLPLMVLSLVSIMERIDPALMEAGRSLGAGSFRLLRKVHFPLALPGVGVGSLLVFCTVISAFVTPQLLGGNRFATVGTVIYQKFTFSMNWPLGATLVFVLLAINAAVIALHGYLFRER</sequence>
<organism evidence="10">
    <name type="scientific">Bosea sp. NBC_00436</name>
    <dbReference type="NCBI Taxonomy" id="2969620"/>
    <lineage>
        <taxon>Bacteria</taxon>
        <taxon>Pseudomonadati</taxon>
        <taxon>Pseudomonadota</taxon>
        <taxon>Alphaproteobacteria</taxon>
        <taxon>Hyphomicrobiales</taxon>
        <taxon>Boseaceae</taxon>
        <taxon>Bosea</taxon>
    </lineage>
</organism>
<dbReference type="Pfam" id="PF00528">
    <property type="entry name" value="BPD_transp_1"/>
    <property type="match status" value="1"/>
</dbReference>
<keyword evidence="4" id="KW-1003">Cell membrane</keyword>
<evidence type="ECO:0000256" key="8">
    <source>
        <dbReference type="RuleBase" id="RU363032"/>
    </source>
</evidence>
<dbReference type="PANTHER" id="PTHR42929">
    <property type="entry name" value="INNER MEMBRANE ABC TRANSPORTER PERMEASE PROTEIN YDCU-RELATED-RELATED"/>
    <property type="match status" value="1"/>
</dbReference>
<dbReference type="SUPFAM" id="SSF161098">
    <property type="entry name" value="MetI-like"/>
    <property type="match status" value="1"/>
</dbReference>
<dbReference type="GO" id="GO:0005886">
    <property type="term" value="C:plasma membrane"/>
    <property type="evidence" value="ECO:0007669"/>
    <property type="project" value="UniProtKB-SubCell"/>
</dbReference>
<feature type="domain" description="ABC transmembrane type-1" evidence="9">
    <location>
        <begin position="77"/>
        <end position="283"/>
    </location>
</feature>
<keyword evidence="3 8" id="KW-0813">Transport</keyword>
<reference evidence="10" key="1">
    <citation type="submission" date="2022-08" db="EMBL/GenBank/DDBJ databases">
        <title>Complete Genome Sequences of 2 Bosea sp. soil isolates.</title>
        <authorList>
            <person name="Alvarez Arevalo M."/>
            <person name="Sterndorff E.B."/>
            <person name="Faurdal D."/>
            <person name="Joergensen T.S."/>
            <person name="Weber T."/>
        </authorList>
    </citation>
    <scope>NUCLEOTIDE SEQUENCE</scope>
    <source>
        <strain evidence="10">NBC_00436</strain>
    </source>
</reference>
<evidence type="ECO:0000256" key="7">
    <source>
        <dbReference type="ARBA" id="ARBA00023136"/>
    </source>
</evidence>
<keyword evidence="6 8" id="KW-1133">Transmembrane helix</keyword>
<dbReference type="InterPro" id="IPR000515">
    <property type="entry name" value="MetI-like"/>
</dbReference>
<feature type="transmembrane region" description="Helical" evidence="8">
    <location>
        <begin position="111"/>
        <end position="133"/>
    </location>
</feature>
<comment type="subcellular location">
    <subcellularLocation>
        <location evidence="1 8">Cell membrane</location>
        <topology evidence="1 8">Multi-pass membrane protein</topology>
    </subcellularLocation>
</comment>
<evidence type="ECO:0000256" key="2">
    <source>
        <dbReference type="ARBA" id="ARBA00007069"/>
    </source>
</evidence>
<dbReference type="Gene3D" id="1.10.3720.10">
    <property type="entry name" value="MetI-like"/>
    <property type="match status" value="1"/>
</dbReference>
<evidence type="ECO:0000256" key="3">
    <source>
        <dbReference type="ARBA" id="ARBA00022448"/>
    </source>
</evidence>
<dbReference type="EMBL" id="CP102774">
    <property type="protein sequence ID" value="UZF88696.1"/>
    <property type="molecule type" value="Genomic_DNA"/>
</dbReference>
<keyword evidence="7 8" id="KW-0472">Membrane</keyword>
<evidence type="ECO:0000256" key="1">
    <source>
        <dbReference type="ARBA" id="ARBA00004651"/>
    </source>
</evidence>
<evidence type="ECO:0000259" key="9">
    <source>
        <dbReference type="PROSITE" id="PS50928"/>
    </source>
</evidence>
<dbReference type="AlphaFoldDB" id="A0A9E7ZZA7"/>
<evidence type="ECO:0000256" key="4">
    <source>
        <dbReference type="ARBA" id="ARBA00022475"/>
    </source>
</evidence>
<evidence type="ECO:0000256" key="6">
    <source>
        <dbReference type="ARBA" id="ARBA00022989"/>
    </source>
</evidence>
<protein>
    <submittedName>
        <fullName evidence="10">ABC transporter permease</fullName>
    </submittedName>
</protein>
<dbReference type="CDD" id="cd06261">
    <property type="entry name" value="TM_PBP2"/>
    <property type="match status" value="1"/>
</dbReference>
<evidence type="ECO:0000313" key="10">
    <source>
        <dbReference type="EMBL" id="UZF88696.1"/>
    </source>
</evidence>
<dbReference type="InterPro" id="IPR035906">
    <property type="entry name" value="MetI-like_sf"/>
</dbReference>
<feature type="transmembrane region" description="Helical" evidence="8">
    <location>
        <begin position="72"/>
        <end position="99"/>
    </location>
</feature>
<keyword evidence="5 8" id="KW-0812">Transmembrane</keyword>
<dbReference type="PROSITE" id="PS50928">
    <property type="entry name" value="ABC_TM1"/>
    <property type="match status" value="1"/>
</dbReference>